<keyword evidence="3" id="KW-1185">Reference proteome</keyword>
<sequence>MGGTTKVAATAGDGKSGEALPPPVAVDLRELAAAVLADSMFIGLVRDGLREILDEPVARLEAQLKMFTDAIGSDPETIAKALSTDAIAVEVLPNLLAHEDFVAGVGNLITARLATDDFAGQLVVPISEYLDKQLPELVAAAMPDTPEKAAARRVEEAQAAQDRQQRADRRAAREREREAEKVAEERAGRKAEARDRRTALTTLPEDETELALYRVAVDLATVARGSLLLDDGTVLSIDFARDVAASELRPVEGSNGLLLKAAAIDIGQGMPEPFRIEAALLVLECGEGHRVLRCPMQSPLTVGGGAVAQLGAESLLFRPI</sequence>
<reference evidence="2" key="1">
    <citation type="submission" date="2022-05" db="EMBL/GenBank/DDBJ databases">
        <title>Sphingomonas sp. strain MG17 Genome sequencing and assembly.</title>
        <authorList>
            <person name="Kim I."/>
        </authorList>
    </citation>
    <scope>NUCLEOTIDE SEQUENCE</scope>
    <source>
        <strain evidence="2">MG17</strain>
    </source>
</reference>
<accession>A0A9X2HPZ0</accession>
<evidence type="ECO:0000256" key="1">
    <source>
        <dbReference type="SAM" id="MobiDB-lite"/>
    </source>
</evidence>
<dbReference type="EMBL" id="JAMLDX010000005">
    <property type="protein sequence ID" value="MCP3730430.1"/>
    <property type="molecule type" value="Genomic_DNA"/>
</dbReference>
<comment type="caution">
    <text evidence="2">The sequence shown here is derived from an EMBL/GenBank/DDBJ whole genome shotgun (WGS) entry which is preliminary data.</text>
</comment>
<feature type="compositionally biased region" description="Basic and acidic residues" evidence="1">
    <location>
        <begin position="163"/>
        <end position="196"/>
    </location>
</feature>
<dbReference type="RefSeq" id="WP_254292562.1">
    <property type="nucleotide sequence ID" value="NZ_JAMLDX010000005.1"/>
</dbReference>
<proteinExistence type="predicted"/>
<feature type="region of interest" description="Disordered" evidence="1">
    <location>
        <begin position="148"/>
        <end position="196"/>
    </location>
</feature>
<evidence type="ECO:0000313" key="3">
    <source>
        <dbReference type="Proteomes" id="UP001139451"/>
    </source>
</evidence>
<dbReference type="Proteomes" id="UP001139451">
    <property type="component" value="Unassembled WGS sequence"/>
</dbReference>
<organism evidence="2 3">
    <name type="scientific">Sphingomonas tagetis</name>
    <dbReference type="NCBI Taxonomy" id="2949092"/>
    <lineage>
        <taxon>Bacteria</taxon>
        <taxon>Pseudomonadati</taxon>
        <taxon>Pseudomonadota</taxon>
        <taxon>Alphaproteobacteria</taxon>
        <taxon>Sphingomonadales</taxon>
        <taxon>Sphingomonadaceae</taxon>
        <taxon>Sphingomonas</taxon>
    </lineage>
</organism>
<protein>
    <submittedName>
        <fullName evidence="2">Uncharacterized protein</fullName>
    </submittedName>
</protein>
<gene>
    <name evidence="2" type="ORF">M9978_08310</name>
</gene>
<name>A0A9X2HPZ0_9SPHN</name>
<dbReference type="AlphaFoldDB" id="A0A9X2HPZ0"/>
<evidence type="ECO:0000313" key="2">
    <source>
        <dbReference type="EMBL" id="MCP3730430.1"/>
    </source>
</evidence>